<dbReference type="PATRIC" id="fig|196627.13.peg.1767"/>
<gene>
    <name evidence="1" type="ordered locus">Cgl1827</name>
</gene>
<name>Q8NPI4_CORGL</name>
<dbReference type="GeneID" id="1019785"/>
<dbReference type="AlphaFoldDB" id="Q8NPI4"/>
<dbReference type="EMBL" id="BA000036">
    <property type="protein sequence ID" value="BAB99221.1"/>
    <property type="molecule type" value="Genomic_DNA"/>
</dbReference>
<reference evidence="2" key="1">
    <citation type="journal article" date="2003" name="Appl. Microbiol. Biotechnol.">
        <title>The Corynebacterium glutamicum genome: features and impacts on biotechnological processes.</title>
        <authorList>
            <person name="Ikeda M."/>
            <person name="Nakagawa S."/>
        </authorList>
    </citation>
    <scope>NUCLEOTIDE SEQUENCE [LARGE SCALE GENOMIC DNA]</scope>
    <source>
        <strain evidence="2">ATCC 13032 / DSM 20300 / BCRC 11384 / JCM 1318 / LMG 3730 / NCIMB 10025</strain>
    </source>
</reference>
<dbReference type="HOGENOM" id="CLU_045802_0_0_11"/>
<organism evidence="1 2">
    <name type="scientific">Corynebacterium glutamicum (strain ATCC 13032 / DSM 20300 / JCM 1318 / BCRC 11384 / CCUG 27702 / LMG 3730 / NBRC 12168 / NCIMB 10025 / NRRL B-2784 / 534)</name>
    <dbReference type="NCBI Taxonomy" id="196627"/>
    <lineage>
        <taxon>Bacteria</taxon>
        <taxon>Bacillati</taxon>
        <taxon>Actinomycetota</taxon>
        <taxon>Actinomycetes</taxon>
        <taxon>Mycobacteriales</taxon>
        <taxon>Corynebacteriaceae</taxon>
        <taxon>Corynebacterium</taxon>
    </lineage>
</organism>
<dbReference type="STRING" id="196627.cg2049"/>
<protein>
    <submittedName>
        <fullName evidence="1">Uncharacterized protein</fullName>
    </submittedName>
</protein>
<sequence length="397" mass="42511">MVHTDRVSIHRAKNGVRRTRKHIKTICIKHPIGRSVQISHSPTALSDAENNAELTTAQILHIDPVTGVAIPRQNILLGEDFQTMASSFSQIRHGWGITQLIGQDPNRNQPIRSADTWTVTGSTGLTGFNTATHNTDDTDATAAYTMPASDPAVGLCALESNKDAPVDEFRDLSLSALRTATVMSSSGSAVITMHDPMVMSTTGALEARAYVDGEVINQHDLDSLRDQLGITTDSADTTPALPADPLAALGLSTPTTSALVPGLAELDCLNTDQARTWHDRDNSIGTGKPAILAVINAELADDYTLQILKNSTATPTDSTDSSDTAERFVAQLPAETAFVLIDPDIGAVTDLFFINSINQDLPAPTTQINSVAVDQRDPNIIYATFANDDRVYQLMLG</sequence>
<dbReference type="RefSeq" id="WP_227747676.1">
    <property type="nucleotide sequence ID" value="NC_003450.3"/>
</dbReference>
<dbReference type="Proteomes" id="UP000000582">
    <property type="component" value="Chromosome"/>
</dbReference>
<proteinExistence type="predicted"/>
<dbReference type="BioCyc" id="CORYNE:G18NG-11420-MONOMER"/>
<keyword evidence="2" id="KW-1185">Reference proteome</keyword>
<evidence type="ECO:0000313" key="1">
    <source>
        <dbReference type="EMBL" id="BAB99221.1"/>
    </source>
</evidence>
<accession>Q8NPI4</accession>
<evidence type="ECO:0000313" key="2">
    <source>
        <dbReference type="Proteomes" id="UP000000582"/>
    </source>
</evidence>
<dbReference type="KEGG" id="cgl:Cgl1827"/>